<organism evidence="14 15">
    <name type="scientific">Croceibacterium mercuriale</name>
    <dbReference type="NCBI Taxonomy" id="1572751"/>
    <lineage>
        <taxon>Bacteria</taxon>
        <taxon>Pseudomonadati</taxon>
        <taxon>Pseudomonadota</taxon>
        <taxon>Alphaproteobacteria</taxon>
        <taxon>Sphingomonadales</taxon>
        <taxon>Erythrobacteraceae</taxon>
        <taxon>Croceibacterium</taxon>
    </lineage>
</organism>
<feature type="region of interest" description="Disordered" evidence="13">
    <location>
        <begin position="85"/>
        <end position="132"/>
    </location>
</feature>
<evidence type="ECO:0000256" key="12">
    <source>
        <dbReference type="RuleBase" id="RU365087"/>
    </source>
</evidence>
<comment type="similarity">
    <text evidence="2 12">Belongs to the SecG family.</text>
</comment>
<dbReference type="GO" id="GO:0009306">
    <property type="term" value="P:protein secretion"/>
    <property type="evidence" value="ECO:0007669"/>
    <property type="project" value="UniProtKB-UniRule"/>
</dbReference>
<evidence type="ECO:0000256" key="2">
    <source>
        <dbReference type="ARBA" id="ARBA00008445"/>
    </source>
</evidence>
<dbReference type="PANTHER" id="PTHR34182:SF1">
    <property type="entry name" value="PROTEIN-EXPORT MEMBRANE PROTEIN SECG"/>
    <property type="match status" value="1"/>
</dbReference>
<dbReference type="GO" id="GO:0015450">
    <property type="term" value="F:protein-transporting ATPase activity"/>
    <property type="evidence" value="ECO:0007669"/>
    <property type="project" value="UniProtKB-UniRule"/>
</dbReference>
<dbReference type="GO" id="GO:0005886">
    <property type="term" value="C:plasma membrane"/>
    <property type="evidence" value="ECO:0007669"/>
    <property type="project" value="UniProtKB-SubCell"/>
</dbReference>
<dbReference type="Pfam" id="PF03840">
    <property type="entry name" value="SecG"/>
    <property type="match status" value="1"/>
</dbReference>
<sequence length="132" mass="13302">MFIFLSVIQGIIAVALVAVVLMQRSEGGGLGVGGGGSPGGLMSARGAADFLTRTTKWLTVAFVSLAIVLAGLAVNQAGTRELDTSLDRTVTTPAQNPQQAPDVIPGDPGLDGQAPVEPVPQAQDDPLAGVAQ</sequence>
<comment type="caution">
    <text evidence="12">Lacks conserved residue(s) required for the propagation of feature annotation.</text>
</comment>
<evidence type="ECO:0000256" key="4">
    <source>
        <dbReference type="ARBA" id="ARBA00022448"/>
    </source>
</evidence>
<evidence type="ECO:0000256" key="1">
    <source>
        <dbReference type="ARBA" id="ARBA00004651"/>
    </source>
</evidence>
<gene>
    <name evidence="14" type="ORF">PK98_03380</name>
</gene>
<dbReference type="AlphaFoldDB" id="A0A0B2BZ29"/>
<keyword evidence="7 12" id="KW-0653">Protein transport</keyword>
<evidence type="ECO:0000313" key="14">
    <source>
        <dbReference type="EMBL" id="KHL26699.1"/>
    </source>
</evidence>
<dbReference type="PRINTS" id="PR01651">
    <property type="entry name" value="SECGEXPORT"/>
</dbReference>
<comment type="caution">
    <text evidence="14">The sequence shown here is derived from an EMBL/GenBank/DDBJ whole genome shotgun (WGS) entry which is preliminary data.</text>
</comment>
<evidence type="ECO:0000256" key="9">
    <source>
        <dbReference type="ARBA" id="ARBA00023010"/>
    </source>
</evidence>
<evidence type="ECO:0000256" key="5">
    <source>
        <dbReference type="ARBA" id="ARBA00022475"/>
    </source>
</evidence>
<keyword evidence="10 12" id="KW-0472">Membrane</keyword>
<dbReference type="STRING" id="1572751.PK98_03380"/>
<dbReference type="EMBL" id="JTDN01000001">
    <property type="protein sequence ID" value="KHL26699.1"/>
    <property type="molecule type" value="Genomic_DNA"/>
</dbReference>
<name>A0A0B2BZ29_9SPHN</name>
<dbReference type="NCBIfam" id="TIGR00810">
    <property type="entry name" value="secG"/>
    <property type="match status" value="1"/>
</dbReference>
<dbReference type="GO" id="GO:0043952">
    <property type="term" value="P:protein transport by the Sec complex"/>
    <property type="evidence" value="ECO:0007669"/>
    <property type="project" value="TreeGrafter"/>
</dbReference>
<dbReference type="OrthoDB" id="7392242at2"/>
<dbReference type="GO" id="GO:0065002">
    <property type="term" value="P:intracellular protein transmembrane transport"/>
    <property type="evidence" value="ECO:0007669"/>
    <property type="project" value="TreeGrafter"/>
</dbReference>
<keyword evidence="8 12" id="KW-1133">Transmembrane helix</keyword>
<keyword evidence="5 12" id="KW-1003">Cell membrane</keyword>
<keyword evidence="15" id="KW-1185">Reference proteome</keyword>
<evidence type="ECO:0000256" key="6">
    <source>
        <dbReference type="ARBA" id="ARBA00022692"/>
    </source>
</evidence>
<evidence type="ECO:0000256" key="8">
    <source>
        <dbReference type="ARBA" id="ARBA00022989"/>
    </source>
</evidence>
<feature type="compositionally biased region" description="Polar residues" evidence="13">
    <location>
        <begin position="87"/>
        <end position="99"/>
    </location>
</feature>
<dbReference type="PANTHER" id="PTHR34182">
    <property type="entry name" value="PROTEIN-EXPORT MEMBRANE PROTEIN SECG"/>
    <property type="match status" value="1"/>
</dbReference>
<dbReference type="Proteomes" id="UP000030988">
    <property type="component" value="Unassembled WGS sequence"/>
</dbReference>
<accession>A0A0B2BZ29</accession>
<keyword evidence="4 12" id="KW-0813">Transport</keyword>
<evidence type="ECO:0000256" key="7">
    <source>
        <dbReference type="ARBA" id="ARBA00022927"/>
    </source>
</evidence>
<comment type="function">
    <text evidence="11 12">Involved in protein export. Participates in an early event of protein translocation.</text>
</comment>
<keyword evidence="6 12" id="KW-0812">Transmembrane</keyword>
<evidence type="ECO:0000256" key="3">
    <source>
        <dbReference type="ARBA" id="ARBA00017876"/>
    </source>
</evidence>
<evidence type="ECO:0000256" key="10">
    <source>
        <dbReference type="ARBA" id="ARBA00023136"/>
    </source>
</evidence>
<proteinExistence type="inferred from homology"/>
<reference evidence="14 15" key="1">
    <citation type="submission" date="2014-11" db="EMBL/GenBank/DDBJ databases">
        <title>Draft genome sequence of Kirrobacter mercurialis.</title>
        <authorList>
            <person name="Coil D.A."/>
            <person name="Eisen J.A."/>
        </authorList>
    </citation>
    <scope>NUCLEOTIDE SEQUENCE [LARGE SCALE GENOMIC DNA]</scope>
    <source>
        <strain evidence="14 15">Coronado</strain>
    </source>
</reference>
<feature type="transmembrane region" description="Helical" evidence="12">
    <location>
        <begin position="57"/>
        <end position="74"/>
    </location>
</feature>
<evidence type="ECO:0000313" key="15">
    <source>
        <dbReference type="Proteomes" id="UP000030988"/>
    </source>
</evidence>
<evidence type="ECO:0000256" key="13">
    <source>
        <dbReference type="SAM" id="MobiDB-lite"/>
    </source>
</evidence>
<comment type="subcellular location">
    <subcellularLocation>
        <location evidence="1 12">Cell membrane</location>
        <topology evidence="1 12">Multi-pass membrane protein</topology>
    </subcellularLocation>
</comment>
<protein>
    <recommendedName>
        <fullName evidence="3 12">Protein-export membrane protein SecG</fullName>
    </recommendedName>
</protein>
<evidence type="ECO:0000256" key="11">
    <source>
        <dbReference type="ARBA" id="ARBA00025182"/>
    </source>
</evidence>
<keyword evidence="9 12" id="KW-0811">Translocation</keyword>
<dbReference type="InterPro" id="IPR004692">
    <property type="entry name" value="SecG"/>
</dbReference>